<comment type="similarity">
    <text evidence="1 10">Belongs to the eukaryotic initiation factor 4E family.</text>
</comment>
<keyword evidence="4 10" id="KW-0694">RNA-binding</keyword>
<keyword evidence="3" id="KW-0810">Translation regulation</keyword>
<evidence type="ECO:0000256" key="7">
    <source>
        <dbReference type="ARBA" id="ARBA00030245"/>
    </source>
</evidence>
<dbReference type="GO" id="GO:0006417">
    <property type="term" value="P:regulation of translation"/>
    <property type="evidence" value="ECO:0007669"/>
    <property type="project" value="UniProtKB-KW"/>
</dbReference>
<keyword evidence="12" id="KW-1185">Reference proteome</keyword>
<dbReference type="InterPro" id="IPR023398">
    <property type="entry name" value="TIF_eIF4e-like"/>
</dbReference>
<evidence type="ECO:0000256" key="5">
    <source>
        <dbReference type="ARBA" id="ARBA00022917"/>
    </source>
</evidence>
<evidence type="ECO:0000256" key="10">
    <source>
        <dbReference type="RuleBase" id="RU004374"/>
    </source>
</evidence>
<evidence type="ECO:0000256" key="2">
    <source>
        <dbReference type="ARBA" id="ARBA00022540"/>
    </source>
</evidence>
<evidence type="ECO:0000256" key="3">
    <source>
        <dbReference type="ARBA" id="ARBA00022845"/>
    </source>
</evidence>
<evidence type="ECO:0000313" key="12">
    <source>
        <dbReference type="Proteomes" id="UP000594263"/>
    </source>
</evidence>
<dbReference type="Proteomes" id="UP000594263">
    <property type="component" value="Unplaced"/>
</dbReference>
<dbReference type="PROSITE" id="PS00813">
    <property type="entry name" value="IF4E"/>
    <property type="match status" value="1"/>
</dbReference>
<dbReference type="InterPro" id="IPR001040">
    <property type="entry name" value="TIF_eIF_4E"/>
</dbReference>
<evidence type="ECO:0000256" key="4">
    <source>
        <dbReference type="ARBA" id="ARBA00022884"/>
    </source>
</evidence>
<evidence type="ECO:0000256" key="1">
    <source>
        <dbReference type="ARBA" id="ARBA00009860"/>
    </source>
</evidence>
<evidence type="ECO:0000256" key="8">
    <source>
        <dbReference type="ARBA" id="ARBA00032656"/>
    </source>
</evidence>
<dbReference type="Pfam" id="PF01652">
    <property type="entry name" value="IF4E"/>
    <property type="match status" value="1"/>
</dbReference>
<protein>
    <recommendedName>
        <fullName evidence="8">eIF-4F 25 kDa subunit</fullName>
    </recommendedName>
    <alternativeName>
        <fullName evidence="9">eIF-4F p26 subunit</fullName>
    </alternativeName>
    <alternativeName>
        <fullName evidence="7">mRNA cap-binding protein</fullName>
    </alternativeName>
</protein>
<dbReference type="PANTHER" id="PTHR11960">
    <property type="entry name" value="EUKARYOTIC TRANSLATION INITIATION FACTOR 4E RELATED"/>
    <property type="match status" value="1"/>
</dbReference>
<name>A0A7N0T3V7_KALFE</name>
<dbReference type="InterPro" id="IPR019770">
    <property type="entry name" value="TIF_eIF_4E_CS"/>
</dbReference>
<evidence type="ECO:0000256" key="6">
    <source>
        <dbReference type="ARBA" id="ARBA00023157"/>
    </source>
</evidence>
<dbReference type="Gene3D" id="3.30.760.10">
    <property type="entry name" value="RNA Cap, Translation Initiation Factor Eif4e"/>
    <property type="match status" value="1"/>
</dbReference>
<reference evidence="11" key="1">
    <citation type="submission" date="2021-01" db="UniProtKB">
        <authorList>
            <consortium name="EnsemblPlants"/>
        </authorList>
    </citation>
    <scope>IDENTIFICATION</scope>
</reference>
<sequence length="229" mass="25618">MASAIESAALADDLKNKVGKLGLKDEAGEELEEGEIVDEDAGGVHPSVKVERSLHPLENTWKFWFDNGAAKSKSTDWGSTMNPVHSFSTVEDFWGLYNNINIPSKFPVGSDFYCFKEKIEPKWEDPLCANGGKWTAAFSKGRSDAAWLYTLLAIIGEQFDYGEEICGAVINVRGRQEKVSLWTKNASNEIAQTTIGAQWKMMIDYHEVVGYIVHEDAKRDRNAKNKYTV</sequence>
<keyword evidence="6" id="KW-1015">Disulfide bond</keyword>
<dbReference type="GO" id="GO:0009615">
    <property type="term" value="P:response to virus"/>
    <property type="evidence" value="ECO:0007669"/>
    <property type="project" value="UniProtKB-ARBA"/>
</dbReference>
<evidence type="ECO:0000256" key="9">
    <source>
        <dbReference type="ARBA" id="ARBA00041713"/>
    </source>
</evidence>
<dbReference type="SUPFAM" id="SSF55418">
    <property type="entry name" value="eIF4e-like"/>
    <property type="match status" value="1"/>
</dbReference>
<keyword evidence="2 10" id="KW-0396">Initiation factor</keyword>
<proteinExistence type="inferred from homology"/>
<dbReference type="OMA" id="WENANTG"/>
<evidence type="ECO:0000313" key="11">
    <source>
        <dbReference type="EnsemblPlants" id="Kaladp0021s0087.1.v1.1"/>
    </source>
</evidence>
<keyword evidence="5 10" id="KW-0648">Protein biosynthesis</keyword>
<accession>A0A7N0T3V7</accession>
<dbReference type="AlphaFoldDB" id="A0A7N0T3V7"/>
<dbReference type="FunFam" id="3.30.760.10:FF:000003">
    <property type="entry name" value="Eukaryotic translation initiation factor 4E"/>
    <property type="match status" value="1"/>
</dbReference>
<dbReference type="Gramene" id="Kaladp0021s0087.1.v1.1">
    <property type="protein sequence ID" value="Kaladp0021s0087.1.v1.1"/>
    <property type="gene ID" value="Kaladp0021s0087.v1.1"/>
</dbReference>
<organism evidence="11 12">
    <name type="scientific">Kalanchoe fedtschenkoi</name>
    <name type="common">Lavender scallops</name>
    <name type="synonym">South American air plant</name>
    <dbReference type="NCBI Taxonomy" id="63787"/>
    <lineage>
        <taxon>Eukaryota</taxon>
        <taxon>Viridiplantae</taxon>
        <taxon>Streptophyta</taxon>
        <taxon>Embryophyta</taxon>
        <taxon>Tracheophyta</taxon>
        <taxon>Spermatophyta</taxon>
        <taxon>Magnoliopsida</taxon>
        <taxon>eudicotyledons</taxon>
        <taxon>Gunneridae</taxon>
        <taxon>Pentapetalae</taxon>
        <taxon>Saxifragales</taxon>
        <taxon>Crassulaceae</taxon>
        <taxon>Kalanchoe</taxon>
    </lineage>
</organism>
<dbReference type="GO" id="GO:0003743">
    <property type="term" value="F:translation initiation factor activity"/>
    <property type="evidence" value="ECO:0007669"/>
    <property type="project" value="UniProtKB-KW"/>
</dbReference>
<dbReference type="EnsemblPlants" id="Kaladp0021s0087.1.v1.1">
    <property type="protein sequence ID" value="Kaladp0021s0087.1.v1.1"/>
    <property type="gene ID" value="Kaladp0021s0087.v1.1"/>
</dbReference>
<dbReference type="PANTHER" id="PTHR11960:SF8">
    <property type="entry name" value="EUKARYOTIC TRANSLATION INITIATION FACTOR 4E1-RELATED"/>
    <property type="match status" value="1"/>
</dbReference>
<dbReference type="GO" id="GO:0016281">
    <property type="term" value="C:eukaryotic translation initiation factor 4F complex"/>
    <property type="evidence" value="ECO:0007669"/>
    <property type="project" value="TreeGrafter"/>
</dbReference>
<dbReference type="GO" id="GO:0000340">
    <property type="term" value="F:RNA 7-methylguanosine cap binding"/>
    <property type="evidence" value="ECO:0007669"/>
    <property type="project" value="TreeGrafter"/>
</dbReference>